<keyword evidence="7" id="KW-0472">Membrane</keyword>
<comment type="function">
    <text evidence="1">Produces ATP from ADP in the presence of a proton gradient across the membrane. The gamma chain is believed to be important in regulating ATPase activity and the flow of protons through the CF(0) complex.</text>
</comment>
<keyword evidence="9" id="KW-0066">ATP synthesis</keyword>
<evidence type="ECO:0000256" key="6">
    <source>
        <dbReference type="ARBA" id="ARBA00023065"/>
    </source>
</evidence>
<evidence type="ECO:0000256" key="1">
    <source>
        <dbReference type="ARBA" id="ARBA00003456"/>
    </source>
</evidence>
<dbReference type="GO" id="GO:0045259">
    <property type="term" value="C:proton-transporting ATP synthase complex"/>
    <property type="evidence" value="ECO:0007669"/>
    <property type="project" value="UniProtKB-KW"/>
</dbReference>
<dbReference type="Gene3D" id="1.10.287.80">
    <property type="entry name" value="ATP synthase, gamma subunit, helix hairpin domain"/>
    <property type="match status" value="1"/>
</dbReference>
<keyword evidence="8" id="KW-0139">CF(1)</keyword>
<dbReference type="Pfam" id="PF00231">
    <property type="entry name" value="ATP-synt"/>
    <property type="match status" value="1"/>
</dbReference>
<gene>
    <name evidence="10" type="ORF">B0F87_104333</name>
</gene>
<evidence type="ECO:0000313" key="11">
    <source>
        <dbReference type="Proteomes" id="UP000240010"/>
    </source>
</evidence>
<dbReference type="AlphaFoldDB" id="A0A2S6HFU3"/>
<comment type="caution">
    <text evidence="10">The sequence shown here is derived from an EMBL/GenBank/DDBJ whole genome shotgun (WGS) entry which is preliminary data.</text>
</comment>
<evidence type="ECO:0000256" key="8">
    <source>
        <dbReference type="ARBA" id="ARBA00023196"/>
    </source>
</evidence>
<dbReference type="EMBL" id="PTIZ01000004">
    <property type="protein sequence ID" value="PPK76241.1"/>
    <property type="molecule type" value="Genomic_DNA"/>
</dbReference>
<evidence type="ECO:0000256" key="2">
    <source>
        <dbReference type="ARBA" id="ARBA00004170"/>
    </source>
</evidence>
<keyword evidence="5" id="KW-0375">Hydrogen ion transport</keyword>
<evidence type="ECO:0000313" key="10">
    <source>
        <dbReference type="EMBL" id="PPK76241.1"/>
    </source>
</evidence>
<evidence type="ECO:0000256" key="9">
    <source>
        <dbReference type="ARBA" id="ARBA00023310"/>
    </source>
</evidence>
<dbReference type="GO" id="GO:0046933">
    <property type="term" value="F:proton-transporting ATP synthase activity, rotational mechanism"/>
    <property type="evidence" value="ECO:0007669"/>
    <property type="project" value="InterPro"/>
</dbReference>
<evidence type="ECO:0000256" key="5">
    <source>
        <dbReference type="ARBA" id="ARBA00022781"/>
    </source>
</evidence>
<dbReference type="Proteomes" id="UP000240010">
    <property type="component" value="Unassembled WGS sequence"/>
</dbReference>
<dbReference type="SUPFAM" id="SSF52943">
    <property type="entry name" value="ATP synthase (F1-ATPase), gamma subunit"/>
    <property type="match status" value="1"/>
</dbReference>
<proteinExistence type="inferred from homology"/>
<dbReference type="InterPro" id="IPR000131">
    <property type="entry name" value="ATP_synth_F1_gsu"/>
</dbReference>
<keyword evidence="4" id="KW-0813">Transport</keyword>
<evidence type="ECO:0000256" key="3">
    <source>
        <dbReference type="ARBA" id="ARBA00007681"/>
    </source>
</evidence>
<evidence type="ECO:0000256" key="4">
    <source>
        <dbReference type="ARBA" id="ARBA00022448"/>
    </source>
</evidence>
<dbReference type="InterPro" id="IPR035968">
    <property type="entry name" value="ATP_synth_F1_ATPase_gsu"/>
</dbReference>
<evidence type="ECO:0000256" key="7">
    <source>
        <dbReference type="ARBA" id="ARBA00023136"/>
    </source>
</evidence>
<comment type="similarity">
    <text evidence="3">Belongs to the ATPase gamma chain family.</text>
</comment>
<reference evidence="10 11" key="1">
    <citation type="submission" date="2018-02" db="EMBL/GenBank/DDBJ databases">
        <title>Subsurface microbial communities from deep shales in Ohio and West Virginia, USA.</title>
        <authorList>
            <person name="Wrighton K."/>
        </authorList>
    </citation>
    <scope>NUCLEOTIDE SEQUENCE [LARGE SCALE GENOMIC DNA]</scope>
    <source>
        <strain evidence="10 11">OWC-DMM</strain>
    </source>
</reference>
<name>A0A2S6HFU3_9GAMM</name>
<keyword evidence="6" id="KW-0406">Ion transport</keyword>
<dbReference type="RefSeq" id="WP_027149803.1">
    <property type="nucleotide sequence ID" value="NZ_PTIZ01000004.1"/>
</dbReference>
<comment type="subcellular location">
    <subcellularLocation>
        <location evidence="2">Membrane</location>
        <topology evidence="2">Peripheral membrane protein</topology>
    </subcellularLocation>
</comment>
<accession>A0A2S6HFU3</accession>
<sequence length="273" mass="30668">MSLSRELQLHITQLKEIRSILNSMKNLAFIEIHKLLRFKTMQGQAVANIERAALDFLDFYPGLAADNNAAQLCILLGAERGFCGDFNESLINAVAAKAYTGVIAIGSRLCNRQEDIATEVVATLEGANVAEEVPTIINRLIDTISALHGKSTATLQLTVVYHDNASNQISQRQVFPPFNQPNERTFHYGNPPVLNLEPGEFFADLLDHYLFAVLHEIFYISLMAENHSRLQHLEGAVNHLDDETVKLQRKSQIYRQEEITEEIEVILLNAENL</sequence>
<organism evidence="10 11">
    <name type="scientific">Methylobacter tundripaludum</name>
    <dbReference type="NCBI Taxonomy" id="173365"/>
    <lineage>
        <taxon>Bacteria</taxon>
        <taxon>Pseudomonadati</taxon>
        <taxon>Pseudomonadota</taxon>
        <taxon>Gammaproteobacteria</taxon>
        <taxon>Methylococcales</taxon>
        <taxon>Methylococcaceae</taxon>
        <taxon>Methylobacter</taxon>
    </lineage>
</organism>
<dbReference type="Gene3D" id="3.40.1380.10">
    <property type="match status" value="1"/>
</dbReference>
<protein>
    <submittedName>
        <fullName evidence="10">F-type H+-transporting ATPase subunit gamma</fullName>
    </submittedName>
</protein>